<gene>
    <name evidence="2" type="ORF">JCM31447_07630</name>
</gene>
<evidence type="ECO:0000313" key="2">
    <source>
        <dbReference type="EMBL" id="BBH52322.1"/>
    </source>
</evidence>
<dbReference type="AlphaFoldDB" id="A0A4P2VTV8"/>
<dbReference type="SUPFAM" id="SSF53474">
    <property type="entry name" value="alpha/beta-Hydrolases"/>
    <property type="match status" value="1"/>
</dbReference>
<dbReference type="InterPro" id="IPR029058">
    <property type="entry name" value="AB_hydrolase_fold"/>
</dbReference>
<reference evidence="2 3" key="1">
    <citation type="submission" date="2018-12" db="EMBL/GenBank/DDBJ databases">
        <title>Rubrispira sanarue gen. nov., sp., nov., a member of the order Silvanigrellales, isolated from a brackish lake in Hamamatsu Japan.</title>
        <authorList>
            <person name="Maejima Y."/>
            <person name="Iino T."/>
            <person name="Muraguchi Y."/>
            <person name="Fukuda K."/>
            <person name="Nojiri H."/>
            <person name="Ohkuma M."/>
            <person name="Moriuchi R."/>
            <person name="Dohra H."/>
            <person name="Kimbara K."/>
            <person name="Shintani M."/>
        </authorList>
    </citation>
    <scope>NUCLEOTIDE SEQUENCE [LARGE SCALE GENOMIC DNA]</scope>
    <source>
        <strain evidence="2 3">RF1110005</strain>
    </source>
</reference>
<protein>
    <recommendedName>
        <fullName evidence="1">AB hydrolase-1 domain-containing protein</fullName>
    </recommendedName>
</protein>
<evidence type="ECO:0000313" key="3">
    <source>
        <dbReference type="Proteomes" id="UP000291236"/>
    </source>
</evidence>
<dbReference type="PANTHER" id="PTHR46438">
    <property type="entry name" value="ALPHA/BETA-HYDROLASES SUPERFAMILY PROTEIN"/>
    <property type="match status" value="1"/>
</dbReference>
<dbReference type="OrthoDB" id="2086224at2"/>
<dbReference type="PRINTS" id="PR00111">
    <property type="entry name" value="ABHYDROLASE"/>
</dbReference>
<evidence type="ECO:0000259" key="1">
    <source>
        <dbReference type="Pfam" id="PF00561"/>
    </source>
</evidence>
<feature type="domain" description="AB hydrolase-1" evidence="1">
    <location>
        <begin position="91"/>
        <end position="248"/>
    </location>
</feature>
<keyword evidence="3" id="KW-1185">Reference proteome</keyword>
<dbReference type="KEGG" id="sbf:JCM31447_07630"/>
<name>A0A4P2VTV8_FLUSA</name>
<proteinExistence type="predicted"/>
<dbReference type="EMBL" id="AP019368">
    <property type="protein sequence ID" value="BBH52322.1"/>
    <property type="molecule type" value="Genomic_DNA"/>
</dbReference>
<dbReference type="Gene3D" id="3.40.50.1820">
    <property type="entry name" value="alpha/beta hydrolase"/>
    <property type="match status" value="1"/>
</dbReference>
<dbReference type="RefSeq" id="WP_130606713.1">
    <property type="nucleotide sequence ID" value="NZ_AP019368.1"/>
</dbReference>
<dbReference type="InterPro" id="IPR000073">
    <property type="entry name" value="AB_hydrolase_1"/>
</dbReference>
<sequence>MSPLGLSLNTLSKNTKLNRFLRLNLLKYVVRPARKVEDFDVIKSTELQLDKSVSAAFKKYLNAIGFRSYVIPTQFGEMHYYDSNPKSDLDPLIFIHGLGSSAQSWWILAQMLDNKRRIIMPDLFHMSGFSKANNPVMDFLQHSQSVVELIKSITNEKVDICGLSLGGWISLHIAATECKLINKVILMNPAGLKINLFALRDTLTYLSWKKFQTLYPGIMKAFPYTGALFLSETAKRALFRNLKSDHVKDLLKLSKPEHFMDSFLGKIKCPVLLLWGREDQLLSNQIPIVLTKCIFNIRSVWVEKCAHVLSLEAPVNCYLEINQFLNLSGIKDNKFAKTLLSVSKPYPTNPIDIKEMNNDY</sequence>
<dbReference type="Pfam" id="PF00561">
    <property type="entry name" value="Abhydrolase_1"/>
    <property type="match status" value="1"/>
</dbReference>
<accession>A0A4P2VTV8</accession>
<dbReference type="Proteomes" id="UP000291236">
    <property type="component" value="Chromosome"/>
</dbReference>
<organism evidence="2 3">
    <name type="scientific">Fluviispira sanaruensis</name>
    <dbReference type="NCBI Taxonomy" id="2493639"/>
    <lineage>
        <taxon>Bacteria</taxon>
        <taxon>Pseudomonadati</taxon>
        <taxon>Bdellovibrionota</taxon>
        <taxon>Oligoflexia</taxon>
        <taxon>Silvanigrellales</taxon>
        <taxon>Silvanigrellaceae</taxon>
        <taxon>Fluviispira</taxon>
    </lineage>
</organism>